<organism evidence="2 3">
    <name type="scientific">Sphingomonas rhizophila</name>
    <dbReference type="NCBI Taxonomy" id="2071607"/>
    <lineage>
        <taxon>Bacteria</taxon>
        <taxon>Pseudomonadati</taxon>
        <taxon>Pseudomonadota</taxon>
        <taxon>Alphaproteobacteria</taxon>
        <taxon>Sphingomonadales</taxon>
        <taxon>Sphingomonadaceae</taxon>
        <taxon>Sphingomonas</taxon>
    </lineage>
</organism>
<dbReference type="AlphaFoldDB" id="A0A7G9S9W0"/>
<keyword evidence="3" id="KW-1185">Reference proteome</keyword>
<sequence length="190" mass="21460">MRDDIQSLRAENQELRDRVRSLEEQVRFLGQHRTLAAGITGEQLVANLVGGHLTSHGAPHDIEVRGELVEVKFAKLSRPNRSAPTLRWQWQKIYGERGGKAYDHLLLVGETDPRFSSFYLDPDSPFVFFLVPFAEARRLCIKGNPLGMTLNSNPVSARGSSVELFEKWQVTASEIERRFRLAGAEKSVQS</sequence>
<evidence type="ECO:0000313" key="3">
    <source>
        <dbReference type="Proteomes" id="UP000515955"/>
    </source>
</evidence>
<keyword evidence="1" id="KW-0175">Coiled coil</keyword>
<dbReference type="EMBL" id="CP060717">
    <property type="protein sequence ID" value="QNN64635.1"/>
    <property type="molecule type" value="Genomic_DNA"/>
</dbReference>
<name>A0A7G9S9W0_9SPHN</name>
<gene>
    <name evidence="2" type="ORF">H9L12_10120</name>
</gene>
<dbReference type="KEGG" id="srhi:H9L12_10120"/>
<feature type="coiled-coil region" evidence="1">
    <location>
        <begin position="5"/>
        <end position="32"/>
    </location>
</feature>
<accession>A0A7G9S9W0</accession>
<dbReference type="RefSeq" id="WP_187541634.1">
    <property type="nucleotide sequence ID" value="NZ_CP060717.1"/>
</dbReference>
<reference evidence="2 3" key="1">
    <citation type="submission" date="2020-08" db="EMBL/GenBank/DDBJ databases">
        <title>Genome sequence of Sphingomonas rhizophila KACC 19189T.</title>
        <authorList>
            <person name="Hyun D.-W."/>
            <person name="Bae J.-W."/>
        </authorList>
    </citation>
    <scope>NUCLEOTIDE SEQUENCE [LARGE SCALE GENOMIC DNA]</scope>
    <source>
        <strain evidence="2 3">KACC 19189</strain>
    </source>
</reference>
<proteinExistence type="predicted"/>
<evidence type="ECO:0000256" key="1">
    <source>
        <dbReference type="SAM" id="Coils"/>
    </source>
</evidence>
<protein>
    <submittedName>
        <fullName evidence="2">Uncharacterized protein</fullName>
    </submittedName>
</protein>
<evidence type="ECO:0000313" key="2">
    <source>
        <dbReference type="EMBL" id="QNN64635.1"/>
    </source>
</evidence>
<dbReference type="Proteomes" id="UP000515955">
    <property type="component" value="Chromosome"/>
</dbReference>